<sequence>MKDEDGYFQKAFKELKVAENDYLEVTLHPVTKAFQELMYSAVASSDYAHLLVMLVIAEGLYLDWGSKDLALPEAYIHSEWINLHRGPFFTEWVQFLVDELNRVGKGREDLTELQQRWNQAVALELAFFDIGYEL</sequence>
<dbReference type="Gene3D" id="1.20.910.10">
    <property type="entry name" value="Heme oxygenase-like"/>
    <property type="match status" value="1"/>
</dbReference>
<accession>A0A139QQ08</accession>
<comment type="caution">
    <text evidence="2">The sequence shown here is derived from an EMBL/GenBank/DDBJ whole genome shotgun (WGS) entry which is preliminary data.</text>
</comment>
<feature type="active site" description="Proton donor" evidence="1">
    <location>
        <position position="124"/>
    </location>
</feature>
<evidence type="ECO:0000256" key="1">
    <source>
        <dbReference type="PIRSR" id="PIRSR003170-1"/>
    </source>
</evidence>
<dbReference type="InterPro" id="IPR026285">
    <property type="entry name" value="TenA_E"/>
</dbReference>
<keyword evidence="2" id="KW-0378">Hydrolase</keyword>
<dbReference type="InterPro" id="IPR016084">
    <property type="entry name" value="Haem_Oase-like_multi-hlx"/>
</dbReference>
<dbReference type="SUPFAM" id="SSF48613">
    <property type="entry name" value="Heme oxygenase-like"/>
    <property type="match status" value="1"/>
</dbReference>
<name>A0A139QQ08_STROR</name>
<reference evidence="2 3" key="1">
    <citation type="submission" date="2016-01" db="EMBL/GenBank/DDBJ databases">
        <title>Highly variable Streptococcus oralis are common among viridans streptococci isolated from primates.</title>
        <authorList>
            <person name="Denapaite D."/>
            <person name="Rieger M."/>
            <person name="Koendgen S."/>
            <person name="Brueckner R."/>
            <person name="Ochigava I."/>
            <person name="Kappeler P."/>
            <person name="Maetz-Rensing K."/>
            <person name="Leendertz F."/>
            <person name="Hakenbeck R."/>
        </authorList>
    </citation>
    <scope>NUCLEOTIDE SEQUENCE [LARGE SCALE GENOMIC DNA]</scope>
    <source>
        <strain evidence="2 3">DD24</strain>
    </source>
</reference>
<evidence type="ECO:0000313" key="2">
    <source>
        <dbReference type="EMBL" id="KXU04598.1"/>
    </source>
</evidence>
<dbReference type="GO" id="GO:0050334">
    <property type="term" value="F:thiaminase activity"/>
    <property type="evidence" value="ECO:0007669"/>
    <property type="project" value="UniProtKB-EC"/>
</dbReference>
<organism evidence="2 3">
    <name type="scientific">Streptococcus oralis</name>
    <dbReference type="NCBI Taxonomy" id="1303"/>
    <lineage>
        <taxon>Bacteria</taxon>
        <taxon>Bacillati</taxon>
        <taxon>Bacillota</taxon>
        <taxon>Bacilli</taxon>
        <taxon>Lactobacillales</taxon>
        <taxon>Streptococcaceae</taxon>
        <taxon>Streptococcus</taxon>
    </lineage>
</organism>
<dbReference type="AlphaFoldDB" id="A0A139QQ08"/>
<dbReference type="EC" id="3.5.99.2" evidence="2"/>
<dbReference type="CDD" id="cd19358">
    <property type="entry name" value="TenA_E_Spr0628-like"/>
    <property type="match status" value="1"/>
</dbReference>
<dbReference type="PATRIC" id="fig|1303.84.peg.1286"/>
<dbReference type="EMBL" id="LQZB01000122">
    <property type="protein sequence ID" value="KXU04598.1"/>
    <property type="molecule type" value="Genomic_DNA"/>
</dbReference>
<protein>
    <submittedName>
        <fullName evidence="2">Thiaminase II</fullName>
        <ecNumber evidence="2">3.5.99.2</ecNumber>
    </submittedName>
</protein>
<evidence type="ECO:0000313" key="3">
    <source>
        <dbReference type="Proteomes" id="UP000070353"/>
    </source>
</evidence>
<proteinExistence type="predicted"/>
<dbReference type="Proteomes" id="UP000070353">
    <property type="component" value="Unassembled WGS sequence"/>
</dbReference>
<gene>
    <name evidence="2" type="ORF">SORDD24_01180</name>
</gene>
<dbReference type="PIRSF" id="PIRSF003170">
    <property type="entry name" value="Pet18p"/>
    <property type="match status" value="1"/>
</dbReference>